<dbReference type="PANTHER" id="PTHR43806">
    <property type="entry name" value="PEPTIDASE S8"/>
    <property type="match status" value="1"/>
</dbReference>
<dbReference type="PROSITE" id="PS00136">
    <property type="entry name" value="SUBTILASE_ASP"/>
    <property type="match status" value="1"/>
</dbReference>
<evidence type="ECO:0000256" key="5">
    <source>
        <dbReference type="PROSITE-ProRule" id="PRU01240"/>
    </source>
</evidence>
<protein>
    <recommendedName>
        <fullName evidence="7">Peptidase S8/S53 domain-containing protein</fullName>
    </recommendedName>
</protein>
<evidence type="ECO:0000313" key="9">
    <source>
        <dbReference type="Proteomes" id="UP000661918"/>
    </source>
</evidence>
<dbReference type="InterPro" id="IPR000209">
    <property type="entry name" value="Peptidase_S8/S53_dom"/>
</dbReference>
<feature type="signal peptide" evidence="6">
    <location>
        <begin position="1"/>
        <end position="17"/>
    </location>
</feature>
<name>A0ABQ2GIS5_9DEIO</name>
<evidence type="ECO:0000256" key="3">
    <source>
        <dbReference type="ARBA" id="ARBA00022801"/>
    </source>
</evidence>
<reference evidence="9" key="1">
    <citation type="journal article" date="2019" name="Int. J. Syst. Evol. Microbiol.">
        <title>The Global Catalogue of Microorganisms (GCM) 10K type strain sequencing project: providing services to taxonomists for standard genome sequencing and annotation.</title>
        <authorList>
            <consortium name="The Broad Institute Genomics Platform"/>
            <consortium name="The Broad Institute Genome Sequencing Center for Infectious Disease"/>
            <person name="Wu L."/>
            <person name="Ma J."/>
        </authorList>
    </citation>
    <scope>NUCLEOTIDE SEQUENCE [LARGE SCALE GENOMIC DNA]</scope>
    <source>
        <strain evidence="9">JCM 15443</strain>
    </source>
</reference>
<keyword evidence="2 5" id="KW-0645">Protease</keyword>
<comment type="similarity">
    <text evidence="1 5">Belongs to the peptidase S8 family.</text>
</comment>
<dbReference type="InterPro" id="IPR015500">
    <property type="entry name" value="Peptidase_S8_subtilisin-rel"/>
</dbReference>
<sequence length="385" mass="38773">MKHPALLLPLMTAALLASCGTAPLSAPEAQGSGASLQALGNDSSMKLAEASGRIGAWADGRIGAWATGRIGAWATGLNTSTAPGGTPNTFSENAAAWNLIRLTEAQALAPNLGRNVVVAVVDTGVDLNHPALTGHLTDPATWYDALSQDTNPSDEPTATSGLYGHGTAVAGLIVQVAPEARIMPVRALNADGEGTVASLAAGIDWAVEHGAQIINVSATSDKDNDLTKAIARAADRGVYVTLAAGNAGDDKVAFPARNSTKKNTLGQYAINAGAVNSDATLASWSNYGNALELTAPGVALASAIPGGDYALVSGTSFATPVLSGALALALGEPYKQSYVGQLALQLGATATNINAANSALTQGKSDGDVLGNGLLNAQAFLQKVR</sequence>
<evidence type="ECO:0000256" key="1">
    <source>
        <dbReference type="ARBA" id="ARBA00011073"/>
    </source>
</evidence>
<feature type="active site" description="Charge relay system" evidence="5">
    <location>
        <position position="165"/>
    </location>
</feature>
<evidence type="ECO:0000256" key="2">
    <source>
        <dbReference type="ARBA" id="ARBA00022670"/>
    </source>
</evidence>
<feature type="domain" description="Peptidase S8/S53" evidence="7">
    <location>
        <begin position="113"/>
        <end position="331"/>
    </location>
</feature>
<dbReference type="InterPro" id="IPR023827">
    <property type="entry name" value="Peptidase_S8_Asp-AS"/>
</dbReference>
<gene>
    <name evidence="8" type="ORF">GCM10010841_02050</name>
</gene>
<dbReference type="EMBL" id="BMOM01000001">
    <property type="protein sequence ID" value="GGL97290.1"/>
    <property type="molecule type" value="Genomic_DNA"/>
</dbReference>
<keyword evidence="9" id="KW-1185">Reference proteome</keyword>
<dbReference type="Gene3D" id="3.40.50.200">
    <property type="entry name" value="Peptidase S8/S53 domain"/>
    <property type="match status" value="1"/>
</dbReference>
<dbReference type="PANTHER" id="PTHR43806:SF11">
    <property type="entry name" value="CEREVISIN-RELATED"/>
    <property type="match status" value="1"/>
</dbReference>
<keyword evidence="3 5" id="KW-0378">Hydrolase</keyword>
<accession>A0ABQ2GIS5</accession>
<feature type="active site" description="Charge relay system" evidence="5">
    <location>
        <position position="122"/>
    </location>
</feature>
<comment type="caution">
    <text evidence="8">The sequence shown here is derived from an EMBL/GenBank/DDBJ whole genome shotgun (WGS) entry which is preliminary data.</text>
</comment>
<dbReference type="Pfam" id="PF00082">
    <property type="entry name" value="Peptidase_S8"/>
    <property type="match status" value="1"/>
</dbReference>
<organism evidence="8 9">
    <name type="scientific">Deinococcus aerophilus</name>
    <dbReference type="NCBI Taxonomy" id="522488"/>
    <lineage>
        <taxon>Bacteria</taxon>
        <taxon>Thermotogati</taxon>
        <taxon>Deinococcota</taxon>
        <taxon>Deinococci</taxon>
        <taxon>Deinococcales</taxon>
        <taxon>Deinococcaceae</taxon>
        <taxon>Deinococcus</taxon>
    </lineage>
</organism>
<evidence type="ECO:0000256" key="6">
    <source>
        <dbReference type="SAM" id="SignalP"/>
    </source>
</evidence>
<dbReference type="PRINTS" id="PR00723">
    <property type="entry name" value="SUBTILISIN"/>
</dbReference>
<dbReference type="InterPro" id="IPR036852">
    <property type="entry name" value="Peptidase_S8/S53_dom_sf"/>
</dbReference>
<dbReference type="PROSITE" id="PS51892">
    <property type="entry name" value="SUBTILASE"/>
    <property type="match status" value="1"/>
</dbReference>
<feature type="active site" description="Charge relay system" evidence="5">
    <location>
        <position position="316"/>
    </location>
</feature>
<feature type="chain" id="PRO_5047399787" description="Peptidase S8/S53 domain-containing protein" evidence="6">
    <location>
        <begin position="18"/>
        <end position="385"/>
    </location>
</feature>
<keyword evidence="4 5" id="KW-0720">Serine protease</keyword>
<evidence type="ECO:0000259" key="7">
    <source>
        <dbReference type="Pfam" id="PF00082"/>
    </source>
</evidence>
<proteinExistence type="inferred from homology"/>
<evidence type="ECO:0000256" key="4">
    <source>
        <dbReference type="ARBA" id="ARBA00022825"/>
    </source>
</evidence>
<dbReference type="InterPro" id="IPR050131">
    <property type="entry name" value="Peptidase_S8_subtilisin-like"/>
</dbReference>
<dbReference type="SUPFAM" id="SSF52743">
    <property type="entry name" value="Subtilisin-like"/>
    <property type="match status" value="1"/>
</dbReference>
<keyword evidence="6" id="KW-0732">Signal</keyword>
<dbReference type="PROSITE" id="PS51257">
    <property type="entry name" value="PROKAR_LIPOPROTEIN"/>
    <property type="match status" value="1"/>
</dbReference>
<evidence type="ECO:0000313" key="8">
    <source>
        <dbReference type="EMBL" id="GGL97290.1"/>
    </source>
</evidence>
<dbReference type="Proteomes" id="UP000661918">
    <property type="component" value="Unassembled WGS sequence"/>
</dbReference>